<feature type="transmembrane region" description="Helical" evidence="1">
    <location>
        <begin position="38"/>
        <end position="57"/>
    </location>
</feature>
<dbReference type="Pfam" id="PF04342">
    <property type="entry name" value="DMT_6"/>
    <property type="match status" value="1"/>
</dbReference>
<dbReference type="Proteomes" id="UP000199495">
    <property type="component" value="Unassembled WGS sequence"/>
</dbReference>
<reference evidence="2 3" key="1">
    <citation type="submission" date="2016-10" db="EMBL/GenBank/DDBJ databases">
        <authorList>
            <person name="de Groot N.N."/>
        </authorList>
    </citation>
    <scope>NUCLEOTIDE SEQUENCE [LARGE SCALE GENOMIC DNA]</scope>
    <source>
        <strain evidence="2 3">CGMCC 1.10267</strain>
    </source>
</reference>
<protein>
    <recommendedName>
        <fullName evidence="4">DMT family protein</fullName>
    </recommendedName>
</protein>
<sequence>MPAIAPSLFTLVAPILLLIGSNVFMTFAWYGHLKFPGATLWVVVFISWGIAFFEYWLAVPANRIGYGTYSAAELKTIQEVISLSVFAFFAIFYLGEKFTINHVLGFALIALGAFFIFRGPIR</sequence>
<dbReference type="PANTHER" id="PTHR38482">
    <property type="entry name" value="DMT FAMILY PROTEIN"/>
    <property type="match status" value="1"/>
</dbReference>
<dbReference type="PANTHER" id="PTHR38482:SF1">
    <property type="entry name" value="DMT FAMILY PROTEIN"/>
    <property type="match status" value="1"/>
</dbReference>
<evidence type="ECO:0000313" key="3">
    <source>
        <dbReference type="Proteomes" id="UP000199495"/>
    </source>
</evidence>
<accession>A0A1G7VIW6</accession>
<feature type="transmembrane region" description="Helical" evidence="1">
    <location>
        <begin position="100"/>
        <end position="117"/>
    </location>
</feature>
<keyword evidence="1" id="KW-1133">Transmembrane helix</keyword>
<dbReference type="PIRSF" id="PIRSF021239">
    <property type="entry name" value="UCP021239"/>
    <property type="match status" value="1"/>
</dbReference>
<dbReference type="EMBL" id="FNCS01000004">
    <property type="protein sequence ID" value="SDG59756.1"/>
    <property type="molecule type" value="Genomic_DNA"/>
</dbReference>
<gene>
    <name evidence="2" type="ORF">SAMN04487974_104167</name>
</gene>
<evidence type="ECO:0000313" key="2">
    <source>
        <dbReference type="EMBL" id="SDG59756.1"/>
    </source>
</evidence>
<keyword evidence="1" id="KW-0812">Transmembrane</keyword>
<name>A0A1G7VIW6_9HYPH</name>
<evidence type="ECO:0000256" key="1">
    <source>
        <dbReference type="SAM" id="Phobius"/>
    </source>
</evidence>
<dbReference type="OrthoDB" id="9805206at2"/>
<dbReference type="RefSeq" id="WP_090595305.1">
    <property type="nucleotide sequence ID" value="NZ_FNCS01000004.1"/>
</dbReference>
<proteinExistence type="predicted"/>
<evidence type="ECO:0008006" key="4">
    <source>
        <dbReference type="Google" id="ProtNLM"/>
    </source>
</evidence>
<dbReference type="AlphaFoldDB" id="A0A1G7VIW6"/>
<feature type="transmembrane region" description="Helical" evidence="1">
    <location>
        <begin position="77"/>
        <end position="94"/>
    </location>
</feature>
<keyword evidence="1" id="KW-0472">Membrane</keyword>
<organism evidence="2 3">
    <name type="scientific">Pelagibacterium luteolum</name>
    <dbReference type="NCBI Taxonomy" id="440168"/>
    <lineage>
        <taxon>Bacteria</taxon>
        <taxon>Pseudomonadati</taxon>
        <taxon>Pseudomonadota</taxon>
        <taxon>Alphaproteobacteria</taxon>
        <taxon>Hyphomicrobiales</taxon>
        <taxon>Devosiaceae</taxon>
        <taxon>Pelagibacterium</taxon>
    </lineage>
</organism>
<keyword evidence="3" id="KW-1185">Reference proteome</keyword>
<dbReference type="InterPro" id="IPR007437">
    <property type="entry name" value="DUF486"/>
</dbReference>